<dbReference type="RefSeq" id="WP_052142028.1">
    <property type="nucleotide sequence ID" value="NZ_CP014476.1"/>
</dbReference>
<name>A0A140E759_9GAMM</name>
<keyword evidence="2" id="KW-1185">Reference proteome</keyword>
<protein>
    <submittedName>
        <fullName evidence="1">Uncharacterized protein</fullName>
    </submittedName>
</protein>
<evidence type="ECO:0000313" key="2">
    <source>
        <dbReference type="Proteomes" id="UP000030512"/>
    </source>
</evidence>
<dbReference type="Proteomes" id="UP000030512">
    <property type="component" value="Chromosome"/>
</dbReference>
<accession>A0A140E759</accession>
<dbReference type="OrthoDB" id="7062358at2"/>
<dbReference type="AlphaFoldDB" id="A0A140E759"/>
<evidence type="ECO:0000313" key="1">
    <source>
        <dbReference type="EMBL" id="AMK79233.1"/>
    </source>
</evidence>
<dbReference type="EMBL" id="CP014476">
    <property type="protein sequence ID" value="AMK79233.1"/>
    <property type="molecule type" value="Genomic_DNA"/>
</dbReference>
<proteinExistence type="predicted"/>
<organism evidence="1 2">
    <name type="scientific">Methylomonas denitrificans</name>
    <dbReference type="NCBI Taxonomy" id="1538553"/>
    <lineage>
        <taxon>Bacteria</taxon>
        <taxon>Pseudomonadati</taxon>
        <taxon>Pseudomonadota</taxon>
        <taxon>Gammaproteobacteria</taxon>
        <taxon>Methylococcales</taxon>
        <taxon>Methylococcaceae</taxon>
        <taxon>Methylomonas</taxon>
    </lineage>
</organism>
<gene>
    <name evidence="1" type="ORF">JT25_022565</name>
</gene>
<reference evidence="1 2" key="1">
    <citation type="journal article" date="2015" name="Environ. Microbiol.">
        <title>Methane oxidation coupled to nitrate reduction under hypoxia by the Gammaproteobacterium Methylomonas denitrificans, sp. nov. type strain FJG1.</title>
        <authorList>
            <person name="Kits K.D."/>
            <person name="Klotz M.G."/>
            <person name="Stein L.Y."/>
        </authorList>
    </citation>
    <scope>NUCLEOTIDE SEQUENCE [LARGE SCALE GENOMIC DNA]</scope>
    <source>
        <strain evidence="1 2">FJG1</strain>
    </source>
</reference>
<dbReference type="KEGG" id="mdn:JT25_022565"/>
<sequence>MKKILFVTSFRNLTISGQLQEPFELLPGINITNNPRIKSKILSRNLFRIIGQIEYDHLTQQESIVFCEFDEQELHELDTAQFLLVLLLWIKNLFRTAWILKDHCMECDAAYLIKDWSQKDREYSNNFLAQRTLLANGEIEPIMFSIEELNNWRDLNHKIEERLHAENSGEFDFFMEKEYLRSARALHFIHSATTSRNLAFRIAHYCSALETLFSTDAAELSHKLSERTAFFLGSFGHDKAKVFKEIKAAYGVRSKLTHGDSINKKTIEQLPHISKTLDEYLRQIFAILYGADWAVEHIDSAPKKIDHIFAEMIFNGKTFIEAANEYQSS</sequence>